<comment type="caution">
    <text evidence="2">The sequence shown here is derived from an EMBL/GenBank/DDBJ whole genome shotgun (WGS) entry which is preliminary data.</text>
</comment>
<dbReference type="SUPFAM" id="SSF54236">
    <property type="entry name" value="Ubiquitin-like"/>
    <property type="match status" value="1"/>
</dbReference>
<dbReference type="AlphaFoldDB" id="A0A8S3R157"/>
<dbReference type="InterPro" id="IPR029071">
    <property type="entry name" value="Ubiquitin-like_domsf"/>
</dbReference>
<dbReference type="Proteomes" id="UP000683360">
    <property type="component" value="Unassembled WGS sequence"/>
</dbReference>
<dbReference type="CDD" id="cd17039">
    <property type="entry name" value="Ubl_ubiquitin_like"/>
    <property type="match status" value="1"/>
</dbReference>
<evidence type="ECO:0000259" key="1">
    <source>
        <dbReference type="PROSITE" id="PS50053"/>
    </source>
</evidence>
<evidence type="ECO:0000313" key="3">
    <source>
        <dbReference type="Proteomes" id="UP000683360"/>
    </source>
</evidence>
<name>A0A8S3R157_MYTED</name>
<dbReference type="Gene3D" id="2.120.10.30">
    <property type="entry name" value="TolB, C-terminal domain"/>
    <property type="match status" value="1"/>
</dbReference>
<evidence type="ECO:0000313" key="2">
    <source>
        <dbReference type="EMBL" id="CAG2200737.1"/>
    </source>
</evidence>
<dbReference type="EMBL" id="CAJPWZ010000756">
    <property type="protein sequence ID" value="CAG2200737.1"/>
    <property type="molecule type" value="Genomic_DNA"/>
</dbReference>
<keyword evidence="3" id="KW-1185">Reference proteome</keyword>
<reference evidence="2" key="1">
    <citation type="submission" date="2021-03" db="EMBL/GenBank/DDBJ databases">
        <authorList>
            <person name="Bekaert M."/>
        </authorList>
    </citation>
    <scope>NUCLEOTIDE SEQUENCE</scope>
</reference>
<feature type="domain" description="Ubiquitin-like" evidence="1">
    <location>
        <begin position="139"/>
        <end position="215"/>
    </location>
</feature>
<dbReference type="InterPro" id="IPR000626">
    <property type="entry name" value="Ubiquitin-like_dom"/>
</dbReference>
<proteinExistence type="predicted"/>
<accession>A0A8S3R157</accession>
<protein>
    <recommendedName>
        <fullName evidence="1">Ubiquitin-like domain-containing protein</fullName>
    </recommendedName>
</protein>
<gene>
    <name evidence="2" type="ORF">MEDL_15376</name>
</gene>
<dbReference type="SUPFAM" id="SSF63825">
    <property type="entry name" value="YWTD domain"/>
    <property type="match status" value="1"/>
</dbReference>
<dbReference type="PROSITE" id="PS50053">
    <property type="entry name" value="UBIQUITIN_2"/>
    <property type="match status" value="1"/>
</dbReference>
<sequence>MVDLSDTKNSLLIKDEALESINYITASVDRLYYTNRNKIYCYSLRGKKLWKFKDSTILMNISGLTIGKHHIIYVASRENNSIFVISPNGENVRRILRGGDGIADPRGLFINGENDNLLITNHNGTAFLYKSTITQRKLIQLFIKGIDWRTQTLSIDSNAMISELLKKTAELTGIDEDHFRLLHRKKLVCDKAMSIEDYNISDEETLSLFPRIISGRMQKRR</sequence>
<dbReference type="InterPro" id="IPR011042">
    <property type="entry name" value="6-blade_b-propeller_TolB-like"/>
</dbReference>
<dbReference type="SMART" id="SM00213">
    <property type="entry name" value="UBQ"/>
    <property type="match status" value="1"/>
</dbReference>
<organism evidence="2 3">
    <name type="scientific">Mytilus edulis</name>
    <name type="common">Blue mussel</name>
    <dbReference type="NCBI Taxonomy" id="6550"/>
    <lineage>
        <taxon>Eukaryota</taxon>
        <taxon>Metazoa</taxon>
        <taxon>Spiralia</taxon>
        <taxon>Lophotrochozoa</taxon>
        <taxon>Mollusca</taxon>
        <taxon>Bivalvia</taxon>
        <taxon>Autobranchia</taxon>
        <taxon>Pteriomorphia</taxon>
        <taxon>Mytilida</taxon>
        <taxon>Mytiloidea</taxon>
        <taxon>Mytilidae</taxon>
        <taxon>Mytilinae</taxon>
        <taxon>Mytilus</taxon>
    </lineage>
</organism>